<comment type="caution">
    <text evidence="4">The sequence shown here is derived from an EMBL/GenBank/DDBJ whole genome shotgun (WGS) entry which is preliminary data.</text>
</comment>
<dbReference type="Proteomes" id="UP000824120">
    <property type="component" value="Chromosome 12"/>
</dbReference>
<feature type="compositionally biased region" description="Low complexity" evidence="2">
    <location>
        <begin position="130"/>
        <end position="144"/>
    </location>
</feature>
<accession>A0A9J5WEB0</accession>
<feature type="compositionally biased region" description="Basic and acidic residues" evidence="2">
    <location>
        <begin position="353"/>
        <end position="368"/>
    </location>
</feature>
<dbReference type="InterPro" id="IPR044822">
    <property type="entry name" value="Myb_DNA-bind_4"/>
</dbReference>
<dbReference type="PANTHER" id="PTHR46327">
    <property type="entry name" value="F16F4.11 PROTEIN-RELATED"/>
    <property type="match status" value="1"/>
</dbReference>
<protein>
    <recommendedName>
        <fullName evidence="3">Myb/SANT-like DNA-binding domain-containing protein</fullName>
    </recommendedName>
</protein>
<name>A0A9J5WEB0_SOLCO</name>
<feature type="region of interest" description="Disordered" evidence="2">
    <location>
        <begin position="129"/>
        <end position="173"/>
    </location>
</feature>
<evidence type="ECO:0000313" key="4">
    <source>
        <dbReference type="EMBL" id="KAG5574073.1"/>
    </source>
</evidence>
<dbReference type="Pfam" id="PF13837">
    <property type="entry name" value="Myb_DNA-bind_4"/>
    <property type="match status" value="1"/>
</dbReference>
<sequence length="534" mass="59389">MGSLYIHLLSKAGAEFFMGDSVVGMLDYDELWEIALGFFSSEKLQIGLGKMNSSGMGGGFLSGYNGGFLGMNMLQQPEPMSNNAGHGHQMNHNNVQSSVSAKLGLEHEKTVGLMDAQGCMAYGKDKAVGPSNVVNTSNNPNSNTSDEDEPSFNEDGNGDNNGGAQGKKGSPWQRMKWTDNVVRLLIQVVACVGDDGSLEGPGVGLKRKSACLQKKGKWKTVSRIMMSNGCHVSPQQCEDKFNDLNKRYKKLNDILGRGTSCAVVENPVLMDSMPQLSAKAKDTVKKILNSKHLFYREMCAYHNGQKIPDCNDLEFPAHSSPVAALCAKDHNGSQGDEAEENDESDDDDDESDDNHGDGDARKIGDFDERMRRVEENGSFLPQINGNDNFLAEINEFFQEPTKSQWDKKMWIKKRMLQLLEKRQVKWQRFCRKKDREFEIERLENKKLMLENEHMALQLKHKQHELDSTKPNISFNSAPLSLDRPMGRDQLDAASLAITYDVPDLDVFPSMLSCASIFGVEIGQSFPNSSVYSKL</sequence>
<feature type="compositionally biased region" description="Acidic residues" evidence="2">
    <location>
        <begin position="336"/>
        <end position="352"/>
    </location>
</feature>
<dbReference type="Gene3D" id="1.10.10.60">
    <property type="entry name" value="Homeodomain-like"/>
    <property type="match status" value="1"/>
</dbReference>
<proteinExistence type="predicted"/>
<evidence type="ECO:0000313" key="5">
    <source>
        <dbReference type="Proteomes" id="UP000824120"/>
    </source>
</evidence>
<dbReference type="PANTHER" id="PTHR46327:SF9">
    <property type="entry name" value="MYB_SANT-LIKE DNA-BINDING DOMAIN-CONTAINING PROTEIN"/>
    <property type="match status" value="1"/>
</dbReference>
<keyword evidence="1" id="KW-0175">Coiled coil</keyword>
<feature type="coiled-coil region" evidence="1">
    <location>
        <begin position="432"/>
        <end position="459"/>
    </location>
</feature>
<reference evidence="4 5" key="1">
    <citation type="submission" date="2020-09" db="EMBL/GenBank/DDBJ databases">
        <title>De no assembly of potato wild relative species, Solanum commersonii.</title>
        <authorList>
            <person name="Cho K."/>
        </authorList>
    </citation>
    <scope>NUCLEOTIDE SEQUENCE [LARGE SCALE GENOMIC DNA]</scope>
    <source>
        <strain evidence="4">LZ3.2</strain>
        <tissue evidence="4">Leaf</tissue>
    </source>
</reference>
<evidence type="ECO:0000259" key="3">
    <source>
        <dbReference type="Pfam" id="PF13837"/>
    </source>
</evidence>
<evidence type="ECO:0000256" key="2">
    <source>
        <dbReference type="SAM" id="MobiDB-lite"/>
    </source>
</evidence>
<organism evidence="4 5">
    <name type="scientific">Solanum commersonii</name>
    <name type="common">Commerson's wild potato</name>
    <name type="synonym">Commerson's nightshade</name>
    <dbReference type="NCBI Taxonomy" id="4109"/>
    <lineage>
        <taxon>Eukaryota</taxon>
        <taxon>Viridiplantae</taxon>
        <taxon>Streptophyta</taxon>
        <taxon>Embryophyta</taxon>
        <taxon>Tracheophyta</taxon>
        <taxon>Spermatophyta</taxon>
        <taxon>Magnoliopsida</taxon>
        <taxon>eudicotyledons</taxon>
        <taxon>Gunneridae</taxon>
        <taxon>Pentapetalae</taxon>
        <taxon>asterids</taxon>
        <taxon>lamiids</taxon>
        <taxon>Solanales</taxon>
        <taxon>Solanaceae</taxon>
        <taxon>Solanoideae</taxon>
        <taxon>Solaneae</taxon>
        <taxon>Solanum</taxon>
    </lineage>
</organism>
<keyword evidence="5" id="KW-1185">Reference proteome</keyword>
<dbReference type="OrthoDB" id="784295at2759"/>
<feature type="domain" description="Myb/SANT-like DNA-binding" evidence="3">
    <location>
        <begin position="174"/>
        <end position="264"/>
    </location>
</feature>
<dbReference type="EMBL" id="JACXVP010000012">
    <property type="protein sequence ID" value="KAG5574073.1"/>
    <property type="molecule type" value="Genomic_DNA"/>
</dbReference>
<evidence type="ECO:0000256" key="1">
    <source>
        <dbReference type="SAM" id="Coils"/>
    </source>
</evidence>
<gene>
    <name evidence="4" type="ORF">H5410_063839</name>
</gene>
<dbReference type="AlphaFoldDB" id="A0A9J5WEB0"/>
<feature type="region of interest" description="Disordered" evidence="2">
    <location>
        <begin position="327"/>
        <end position="368"/>
    </location>
</feature>